<dbReference type="GO" id="GO:0055085">
    <property type="term" value="P:transmembrane transport"/>
    <property type="evidence" value="ECO:0007669"/>
    <property type="project" value="InterPro"/>
</dbReference>
<evidence type="ECO:0000313" key="11">
    <source>
        <dbReference type="Proteomes" id="UP000282106"/>
    </source>
</evidence>
<evidence type="ECO:0000256" key="7">
    <source>
        <dbReference type="ARBA" id="ARBA00023136"/>
    </source>
</evidence>
<sequence length="354" mass="38044">MPRLLTLHIVRHVLGTTAVVALAMLSIYSFISLVTEADETGKGGFGVVQLLQTTLLQLPTGLALQMPIIAMIGALMGLGILSGQGELTAMRAAGFSVAKIAVATLFAGAVLGAAGWLVSEVLAPAGERAADEVKARARGVPVAAGRAVWLRDGDQVLRIRSLLAEDRAEGVEIYRLGPDFRLSQVLAADAAEYHDGRWQLSGVRETRIIEDGRAETAQRATSEWRGAVTPNVLKLYVLEAQAISVGGLRRLIGYLDENQLDAQQYRLQLWRKLIEPLTVMAMALFAVPFAFGGLRDSGAGQRLLIGILLGVGFYVVNRVSLSLGQIYGWPPLLAAGTPTLVWALLGCWRISRLR</sequence>
<reference evidence="10 11" key="1">
    <citation type="submission" date="2018-10" db="EMBL/GenBank/DDBJ databases">
        <authorList>
            <person name="Chen W.-M."/>
        </authorList>
    </citation>
    <scope>NUCLEOTIDE SEQUENCE [LARGE SCALE GENOMIC DNA]</scope>
    <source>
        <strain evidence="10 11">THS-13</strain>
    </source>
</reference>
<dbReference type="Pfam" id="PF03739">
    <property type="entry name" value="LptF_LptG"/>
    <property type="match status" value="1"/>
</dbReference>
<comment type="subcellular location">
    <subcellularLocation>
        <location evidence="2">Cell membrane</location>
        <topology evidence="2">Multi-pass membrane protein</topology>
    </subcellularLocation>
</comment>
<keyword evidence="6 9" id="KW-1133">Transmembrane helix</keyword>
<dbReference type="RefSeq" id="WP_123212611.1">
    <property type="nucleotide sequence ID" value="NZ_RJVO01000007.1"/>
</dbReference>
<evidence type="ECO:0000256" key="5">
    <source>
        <dbReference type="ARBA" id="ARBA00022692"/>
    </source>
</evidence>
<dbReference type="PANTHER" id="PTHR33529:SF2">
    <property type="entry name" value="LIPOPOLYSACCHARIDE EXPORT SYSTEM PERMEASE PROTEIN LPTG"/>
    <property type="match status" value="1"/>
</dbReference>
<dbReference type="InterPro" id="IPR030923">
    <property type="entry name" value="LptG"/>
</dbReference>
<organism evidence="10 11">
    <name type="scientific">Stagnimonas aquatica</name>
    <dbReference type="NCBI Taxonomy" id="2689987"/>
    <lineage>
        <taxon>Bacteria</taxon>
        <taxon>Pseudomonadati</taxon>
        <taxon>Pseudomonadota</taxon>
        <taxon>Gammaproteobacteria</taxon>
        <taxon>Nevskiales</taxon>
        <taxon>Nevskiaceae</taxon>
        <taxon>Stagnimonas</taxon>
    </lineage>
</organism>
<feature type="transmembrane region" description="Helical" evidence="9">
    <location>
        <begin position="12"/>
        <end position="31"/>
    </location>
</feature>
<feature type="transmembrane region" description="Helical" evidence="9">
    <location>
        <begin position="93"/>
        <end position="118"/>
    </location>
</feature>
<evidence type="ECO:0000313" key="10">
    <source>
        <dbReference type="EMBL" id="ROH87887.1"/>
    </source>
</evidence>
<keyword evidence="4" id="KW-1003">Cell membrane</keyword>
<keyword evidence="5 9" id="KW-0812">Transmembrane</keyword>
<name>A0A3N0V4Z7_9GAMM</name>
<feature type="transmembrane region" description="Helical" evidence="9">
    <location>
        <begin position="327"/>
        <end position="348"/>
    </location>
</feature>
<evidence type="ECO:0000256" key="2">
    <source>
        <dbReference type="ARBA" id="ARBA00004651"/>
    </source>
</evidence>
<evidence type="ECO:0000256" key="8">
    <source>
        <dbReference type="ARBA" id="ARBA00026081"/>
    </source>
</evidence>
<comment type="subunit">
    <text evidence="8">Component of the lipopolysaccharide transport and assembly complex. The LptBFG transporter is composed of two ATP-binding proteins (LptB) and two transmembrane proteins (LptF and LptG).</text>
</comment>
<dbReference type="FunCoup" id="A0A3N0V4Z7">
    <property type="interactions" value="190"/>
</dbReference>
<dbReference type="GO" id="GO:0015920">
    <property type="term" value="P:lipopolysaccharide transport"/>
    <property type="evidence" value="ECO:0007669"/>
    <property type="project" value="TreeGrafter"/>
</dbReference>
<accession>A0A3N0V4Z7</accession>
<keyword evidence="7 9" id="KW-0472">Membrane</keyword>
<dbReference type="NCBIfam" id="TIGR04408">
    <property type="entry name" value="LptG_lptG"/>
    <property type="match status" value="1"/>
</dbReference>
<comment type="function">
    <text evidence="1">Part of the ABC transporter complex LptBFG involved in the translocation of lipopolysaccharide (LPS) from the inner membrane to the outer membrane.</text>
</comment>
<keyword evidence="11" id="KW-1185">Reference proteome</keyword>
<feature type="transmembrane region" description="Helical" evidence="9">
    <location>
        <begin position="62"/>
        <end position="81"/>
    </location>
</feature>
<evidence type="ECO:0000256" key="4">
    <source>
        <dbReference type="ARBA" id="ARBA00022475"/>
    </source>
</evidence>
<comment type="similarity">
    <text evidence="3">Belongs to the LptF/LptG family.</text>
</comment>
<evidence type="ECO:0000256" key="1">
    <source>
        <dbReference type="ARBA" id="ARBA00002265"/>
    </source>
</evidence>
<dbReference type="InParanoid" id="A0A3N0V4Z7"/>
<evidence type="ECO:0000256" key="3">
    <source>
        <dbReference type="ARBA" id="ARBA00007725"/>
    </source>
</evidence>
<evidence type="ECO:0000256" key="6">
    <source>
        <dbReference type="ARBA" id="ARBA00022989"/>
    </source>
</evidence>
<dbReference type="PANTHER" id="PTHR33529">
    <property type="entry name" value="SLR0882 PROTEIN-RELATED"/>
    <property type="match status" value="1"/>
</dbReference>
<dbReference type="AlphaFoldDB" id="A0A3N0V4Z7"/>
<evidence type="ECO:0000256" key="9">
    <source>
        <dbReference type="SAM" id="Phobius"/>
    </source>
</evidence>
<feature type="transmembrane region" description="Helical" evidence="9">
    <location>
        <begin position="273"/>
        <end position="291"/>
    </location>
</feature>
<comment type="caution">
    <text evidence="10">The sequence shown here is derived from an EMBL/GenBank/DDBJ whole genome shotgun (WGS) entry which is preliminary data.</text>
</comment>
<dbReference type="EMBL" id="RJVO01000007">
    <property type="protein sequence ID" value="ROH87887.1"/>
    <property type="molecule type" value="Genomic_DNA"/>
</dbReference>
<dbReference type="GO" id="GO:0043190">
    <property type="term" value="C:ATP-binding cassette (ABC) transporter complex"/>
    <property type="evidence" value="ECO:0007669"/>
    <property type="project" value="InterPro"/>
</dbReference>
<dbReference type="InterPro" id="IPR005495">
    <property type="entry name" value="LptG/LptF_permease"/>
</dbReference>
<feature type="transmembrane region" description="Helical" evidence="9">
    <location>
        <begin position="303"/>
        <end position="321"/>
    </location>
</feature>
<proteinExistence type="inferred from homology"/>
<protein>
    <submittedName>
        <fullName evidence="10">LPS export ABC transporter permease LptG</fullName>
    </submittedName>
</protein>
<gene>
    <name evidence="10" type="primary">lptG</name>
    <name evidence="10" type="ORF">ED208_14360</name>
</gene>
<dbReference type="Proteomes" id="UP000282106">
    <property type="component" value="Unassembled WGS sequence"/>
</dbReference>